<keyword evidence="6" id="KW-0067">ATP-binding</keyword>
<dbReference type="InterPro" id="IPR000719">
    <property type="entry name" value="Prot_kinase_dom"/>
</dbReference>
<feature type="compositionally biased region" description="Polar residues" evidence="9">
    <location>
        <begin position="75"/>
        <end position="85"/>
    </location>
</feature>
<keyword evidence="2" id="KW-0723">Serine/threonine-protein kinase</keyword>
<dbReference type="PANTHER" id="PTHR22967:SF57">
    <property type="entry name" value="AUXILIN, ISOFORM A-RELATED"/>
    <property type="match status" value="1"/>
</dbReference>
<evidence type="ECO:0000256" key="9">
    <source>
        <dbReference type="SAM" id="MobiDB-lite"/>
    </source>
</evidence>
<evidence type="ECO:0000256" key="7">
    <source>
        <dbReference type="ARBA" id="ARBA00047899"/>
    </source>
</evidence>
<evidence type="ECO:0000259" key="10">
    <source>
        <dbReference type="PROSITE" id="PS50011"/>
    </source>
</evidence>
<evidence type="ECO:0000313" key="11">
    <source>
        <dbReference type="EMBL" id="KAK9111440.1"/>
    </source>
</evidence>
<comment type="catalytic activity">
    <reaction evidence="8">
        <text>L-seryl-[protein] + ATP = O-phospho-L-seryl-[protein] + ADP + H(+)</text>
        <dbReference type="Rhea" id="RHEA:17989"/>
        <dbReference type="Rhea" id="RHEA-COMP:9863"/>
        <dbReference type="Rhea" id="RHEA-COMP:11604"/>
        <dbReference type="ChEBI" id="CHEBI:15378"/>
        <dbReference type="ChEBI" id="CHEBI:29999"/>
        <dbReference type="ChEBI" id="CHEBI:30616"/>
        <dbReference type="ChEBI" id="CHEBI:83421"/>
        <dbReference type="ChEBI" id="CHEBI:456216"/>
        <dbReference type="EC" id="2.7.11.1"/>
    </reaction>
</comment>
<dbReference type="InterPro" id="IPR004252">
    <property type="entry name" value="Probable_transposase_24"/>
</dbReference>
<dbReference type="PROSITE" id="PS50011">
    <property type="entry name" value="PROTEIN_KINASE_DOM"/>
    <property type="match status" value="1"/>
</dbReference>
<dbReference type="Proteomes" id="UP001419268">
    <property type="component" value="Unassembled WGS sequence"/>
</dbReference>
<dbReference type="PANTHER" id="PTHR22967">
    <property type="entry name" value="SERINE/THREONINE PROTEIN KINASE"/>
    <property type="match status" value="1"/>
</dbReference>
<dbReference type="GO" id="GO:0005737">
    <property type="term" value="C:cytoplasm"/>
    <property type="evidence" value="ECO:0007669"/>
    <property type="project" value="TreeGrafter"/>
</dbReference>
<sequence>MVLVPRHHITTHHLLQFMYSQLSMVPPGYVYPHEHCIKPSSSHQATSSPSAHPAHSPGVGDEHISTSRRPPAPHRTSSARSSTNRLCSSIPIPDFFRPPTALTEGENHLIHLIAEHGLLHPSSVAAGNMSLVFKSGYLKEGWKWEYVPQSQRDIYWLRRKVFFTWDLQMSFAIYDAWCRKAVIRYTSNIYLIAEKRITHIYSTEEVFEHYKGKRATDETFKKKSEQMSTNRKSEVGGSGTGISLHSAGSISARQHGDTLEKKQRRPTRKEIFRDLHTHGHDGQTFIDQRSANIDAVALRRHLPEIGASEALSCRRCSPHPKPSLAPRVYPELVKESLELVMREISVMKSLKRHPNVVSLLAHTILDMGRTKEAFLVMELCEKSLVNVLQRRGAGYFEEKQVLTIFRDVCNAVFAMHRRCARNIAEGANGTTRTKQRDKMERQEENRELQDRLARMEALLMQHLGIRPHVPLTPRPPLSPVIERSGPQSDQPGHLTTDRAPSQSAHLDDHQPRHWTDPHREMLEDIHHLLDDHDEFMSQLMPPPRPPPRQ</sequence>
<feature type="region of interest" description="Disordered" evidence="9">
    <location>
        <begin position="218"/>
        <end position="240"/>
    </location>
</feature>
<evidence type="ECO:0000256" key="5">
    <source>
        <dbReference type="ARBA" id="ARBA00022777"/>
    </source>
</evidence>
<reference evidence="11 12" key="1">
    <citation type="submission" date="2024-01" db="EMBL/GenBank/DDBJ databases">
        <title>Genome assemblies of Stephania.</title>
        <authorList>
            <person name="Yang L."/>
        </authorList>
    </citation>
    <scope>NUCLEOTIDE SEQUENCE [LARGE SCALE GENOMIC DNA]</scope>
    <source>
        <strain evidence="11">JXDWG</strain>
        <tissue evidence="11">Leaf</tissue>
    </source>
</reference>
<feature type="domain" description="Protein kinase" evidence="10">
    <location>
        <begin position="299"/>
        <end position="549"/>
    </location>
</feature>
<feature type="compositionally biased region" description="Pro residues" evidence="9">
    <location>
        <begin position="540"/>
        <end position="549"/>
    </location>
</feature>
<dbReference type="EC" id="2.7.11.1" evidence="1"/>
<feature type="region of interest" description="Disordered" evidence="9">
    <location>
        <begin position="466"/>
        <end position="549"/>
    </location>
</feature>
<evidence type="ECO:0000256" key="3">
    <source>
        <dbReference type="ARBA" id="ARBA00022679"/>
    </source>
</evidence>
<dbReference type="SMART" id="SM00220">
    <property type="entry name" value="S_TKc"/>
    <property type="match status" value="1"/>
</dbReference>
<evidence type="ECO:0000256" key="8">
    <source>
        <dbReference type="ARBA" id="ARBA00048679"/>
    </source>
</evidence>
<keyword evidence="12" id="KW-1185">Reference proteome</keyword>
<dbReference type="AlphaFoldDB" id="A0AAP0IA15"/>
<protein>
    <recommendedName>
        <fullName evidence="1">non-specific serine/threonine protein kinase</fullName>
        <ecNumber evidence="1">2.7.11.1</ecNumber>
    </recommendedName>
</protein>
<evidence type="ECO:0000313" key="12">
    <source>
        <dbReference type="Proteomes" id="UP001419268"/>
    </source>
</evidence>
<dbReference type="EMBL" id="JBBNAG010000008">
    <property type="protein sequence ID" value="KAK9111440.1"/>
    <property type="molecule type" value="Genomic_DNA"/>
</dbReference>
<comment type="caution">
    <text evidence="11">The sequence shown here is derived from an EMBL/GenBank/DDBJ whole genome shotgun (WGS) entry which is preliminary data.</text>
</comment>
<dbReference type="InterPro" id="IPR011009">
    <property type="entry name" value="Kinase-like_dom_sf"/>
</dbReference>
<proteinExistence type="predicted"/>
<dbReference type="Pfam" id="PF03004">
    <property type="entry name" value="Transposase_24"/>
    <property type="match status" value="1"/>
</dbReference>
<dbReference type="Pfam" id="PF00069">
    <property type="entry name" value="Pkinase"/>
    <property type="match status" value="1"/>
</dbReference>
<evidence type="ECO:0000256" key="4">
    <source>
        <dbReference type="ARBA" id="ARBA00022741"/>
    </source>
</evidence>
<keyword evidence="4" id="KW-0547">Nucleotide-binding</keyword>
<feature type="region of interest" description="Disordered" evidence="9">
    <location>
        <begin position="426"/>
        <end position="448"/>
    </location>
</feature>
<comment type="catalytic activity">
    <reaction evidence="7">
        <text>L-threonyl-[protein] + ATP = O-phospho-L-threonyl-[protein] + ADP + H(+)</text>
        <dbReference type="Rhea" id="RHEA:46608"/>
        <dbReference type="Rhea" id="RHEA-COMP:11060"/>
        <dbReference type="Rhea" id="RHEA-COMP:11605"/>
        <dbReference type="ChEBI" id="CHEBI:15378"/>
        <dbReference type="ChEBI" id="CHEBI:30013"/>
        <dbReference type="ChEBI" id="CHEBI:30616"/>
        <dbReference type="ChEBI" id="CHEBI:61977"/>
        <dbReference type="ChEBI" id="CHEBI:456216"/>
        <dbReference type="EC" id="2.7.11.1"/>
    </reaction>
</comment>
<organism evidence="11 12">
    <name type="scientific">Stephania cephalantha</name>
    <dbReference type="NCBI Taxonomy" id="152367"/>
    <lineage>
        <taxon>Eukaryota</taxon>
        <taxon>Viridiplantae</taxon>
        <taxon>Streptophyta</taxon>
        <taxon>Embryophyta</taxon>
        <taxon>Tracheophyta</taxon>
        <taxon>Spermatophyta</taxon>
        <taxon>Magnoliopsida</taxon>
        <taxon>Ranunculales</taxon>
        <taxon>Menispermaceae</taxon>
        <taxon>Menispermoideae</taxon>
        <taxon>Cissampelideae</taxon>
        <taxon>Stephania</taxon>
    </lineage>
</organism>
<evidence type="ECO:0000256" key="2">
    <source>
        <dbReference type="ARBA" id="ARBA00022527"/>
    </source>
</evidence>
<gene>
    <name evidence="11" type="ORF">Scep_018959</name>
</gene>
<keyword evidence="5" id="KW-0418">Kinase</keyword>
<dbReference type="Gene3D" id="1.10.510.10">
    <property type="entry name" value="Transferase(Phosphotransferase) domain 1"/>
    <property type="match status" value="1"/>
</dbReference>
<evidence type="ECO:0000256" key="1">
    <source>
        <dbReference type="ARBA" id="ARBA00012513"/>
    </source>
</evidence>
<feature type="region of interest" description="Disordered" evidence="9">
    <location>
        <begin position="39"/>
        <end position="85"/>
    </location>
</feature>
<feature type="compositionally biased region" description="Basic and acidic residues" evidence="9">
    <location>
        <begin position="434"/>
        <end position="448"/>
    </location>
</feature>
<dbReference type="GO" id="GO:0005524">
    <property type="term" value="F:ATP binding"/>
    <property type="evidence" value="ECO:0007669"/>
    <property type="project" value="UniProtKB-KW"/>
</dbReference>
<accession>A0AAP0IA15</accession>
<feature type="compositionally biased region" description="Low complexity" evidence="9">
    <location>
        <begin position="39"/>
        <end position="57"/>
    </location>
</feature>
<keyword evidence="3" id="KW-0808">Transferase</keyword>
<evidence type="ECO:0000256" key="6">
    <source>
        <dbReference type="ARBA" id="ARBA00022840"/>
    </source>
</evidence>
<dbReference type="SUPFAM" id="SSF56112">
    <property type="entry name" value="Protein kinase-like (PK-like)"/>
    <property type="match status" value="1"/>
</dbReference>
<dbReference type="GO" id="GO:0004674">
    <property type="term" value="F:protein serine/threonine kinase activity"/>
    <property type="evidence" value="ECO:0007669"/>
    <property type="project" value="UniProtKB-KW"/>
</dbReference>
<feature type="compositionally biased region" description="Basic and acidic residues" evidence="9">
    <location>
        <begin position="505"/>
        <end position="530"/>
    </location>
</feature>
<name>A0AAP0IA15_9MAGN</name>